<comment type="caution">
    <text evidence="2">The sequence shown here is derived from an EMBL/GenBank/DDBJ whole genome shotgun (WGS) entry which is preliminary data.</text>
</comment>
<dbReference type="Proteomes" id="UP000783287">
    <property type="component" value="Unassembled WGS sequence"/>
</dbReference>
<dbReference type="AlphaFoldDB" id="A0A955L6H3"/>
<proteinExistence type="predicted"/>
<organism evidence="2 3">
    <name type="scientific">Candidatus Dojkabacteria bacterium</name>
    <dbReference type="NCBI Taxonomy" id="2099670"/>
    <lineage>
        <taxon>Bacteria</taxon>
        <taxon>Candidatus Dojkabacteria</taxon>
    </lineage>
</organism>
<feature type="transmembrane region" description="Helical" evidence="1">
    <location>
        <begin position="82"/>
        <end position="99"/>
    </location>
</feature>
<evidence type="ECO:0008006" key="4">
    <source>
        <dbReference type="Google" id="ProtNLM"/>
    </source>
</evidence>
<evidence type="ECO:0000313" key="3">
    <source>
        <dbReference type="Proteomes" id="UP000783287"/>
    </source>
</evidence>
<feature type="non-terminal residue" evidence="2">
    <location>
        <position position="1"/>
    </location>
</feature>
<feature type="transmembrane region" description="Helical" evidence="1">
    <location>
        <begin position="7"/>
        <end position="24"/>
    </location>
</feature>
<keyword evidence="1" id="KW-0812">Transmembrane</keyword>
<keyword evidence="1" id="KW-1133">Transmembrane helix</keyword>
<evidence type="ECO:0000313" key="2">
    <source>
        <dbReference type="EMBL" id="MCA9383901.1"/>
    </source>
</evidence>
<sequence>ISFFNSSIIAGVISAGFVAILVLISRGKGLTINDILLAGYAGILVGNDEILYLLLGTSLLGSAFGLIVMLRTKKKIETLIQFAPLLCSVTIVLMFIQASDYLRLF</sequence>
<reference evidence="2" key="1">
    <citation type="submission" date="2020-04" db="EMBL/GenBank/DDBJ databases">
        <authorList>
            <person name="Zhang T."/>
        </authorList>
    </citation>
    <scope>NUCLEOTIDE SEQUENCE</scope>
    <source>
        <strain evidence="2">HKST-UBA14</strain>
    </source>
</reference>
<accession>A0A955L6H3</accession>
<feature type="transmembrane region" description="Helical" evidence="1">
    <location>
        <begin position="50"/>
        <end position="70"/>
    </location>
</feature>
<gene>
    <name evidence="2" type="ORF">KC909_06085</name>
</gene>
<dbReference type="EMBL" id="JAGQLK010000168">
    <property type="protein sequence ID" value="MCA9383901.1"/>
    <property type="molecule type" value="Genomic_DNA"/>
</dbReference>
<name>A0A955L6H3_9BACT</name>
<reference evidence="2" key="2">
    <citation type="journal article" date="2021" name="Microbiome">
        <title>Successional dynamics and alternative stable states in a saline activated sludge microbial community over 9 years.</title>
        <authorList>
            <person name="Wang Y."/>
            <person name="Ye J."/>
            <person name="Ju F."/>
            <person name="Liu L."/>
            <person name="Boyd J.A."/>
            <person name="Deng Y."/>
            <person name="Parks D.H."/>
            <person name="Jiang X."/>
            <person name="Yin X."/>
            <person name="Woodcroft B.J."/>
            <person name="Tyson G.W."/>
            <person name="Hugenholtz P."/>
            <person name="Polz M.F."/>
            <person name="Zhang T."/>
        </authorList>
    </citation>
    <scope>NUCLEOTIDE SEQUENCE</scope>
    <source>
        <strain evidence="2">HKST-UBA14</strain>
    </source>
</reference>
<evidence type="ECO:0000256" key="1">
    <source>
        <dbReference type="SAM" id="Phobius"/>
    </source>
</evidence>
<keyword evidence="1" id="KW-0472">Membrane</keyword>
<protein>
    <recommendedName>
        <fullName evidence="4">Prepilin peptidase</fullName>
    </recommendedName>
</protein>